<dbReference type="Gene3D" id="3.40.50.1010">
    <property type="entry name" value="5'-nuclease"/>
    <property type="match status" value="1"/>
</dbReference>
<name>A0A699JR99_TANCI</name>
<comment type="caution">
    <text evidence="1">The sequence shown here is derived from an EMBL/GenBank/DDBJ whole genome shotgun (WGS) entry which is preliminary data.</text>
</comment>
<evidence type="ECO:0000313" key="1">
    <source>
        <dbReference type="EMBL" id="GFA52796.1"/>
    </source>
</evidence>
<organism evidence="1">
    <name type="scientific">Tanacetum cinerariifolium</name>
    <name type="common">Dalmatian daisy</name>
    <name type="synonym">Chrysanthemum cinerariifolium</name>
    <dbReference type="NCBI Taxonomy" id="118510"/>
    <lineage>
        <taxon>Eukaryota</taxon>
        <taxon>Viridiplantae</taxon>
        <taxon>Streptophyta</taxon>
        <taxon>Embryophyta</taxon>
        <taxon>Tracheophyta</taxon>
        <taxon>Spermatophyta</taxon>
        <taxon>Magnoliopsida</taxon>
        <taxon>eudicotyledons</taxon>
        <taxon>Gunneridae</taxon>
        <taxon>Pentapetalae</taxon>
        <taxon>asterids</taxon>
        <taxon>campanulids</taxon>
        <taxon>Asterales</taxon>
        <taxon>Asteraceae</taxon>
        <taxon>Asteroideae</taxon>
        <taxon>Anthemideae</taxon>
        <taxon>Anthemidinae</taxon>
        <taxon>Tanacetum</taxon>
    </lineage>
</organism>
<reference evidence="1" key="1">
    <citation type="journal article" date="2019" name="Sci. Rep.">
        <title>Draft genome of Tanacetum cinerariifolium, the natural source of mosquito coil.</title>
        <authorList>
            <person name="Yamashiro T."/>
            <person name="Shiraishi A."/>
            <person name="Satake H."/>
            <person name="Nakayama K."/>
        </authorList>
    </citation>
    <scope>NUCLEOTIDE SEQUENCE</scope>
</reference>
<sequence>EDYTRIFGFRPPFPTICEPEYVTYVQDTGSSLTDSLEALLGGVIKLLSTSCISRQFPREISDYRDAMLEECGHRELSRVLCMRNFVREYPSRAQVVCTMNSRDHYARVPGRIIVTPNRGGGIFIDSQAIPSMIEHFNWMHRVRHTHLNLFKRLRDEILNSGSKSKGVFTLRQLLMQLKKMMEIAASGMQQPKEVLNAQGVDFELSTALQKDNSLNKNEIKEY</sequence>
<proteinExistence type="predicted"/>
<gene>
    <name evidence="1" type="ORF">Tci_624768</name>
</gene>
<protein>
    <submittedName>
        <fullName evidence="1">Uncharacterized protein</fullName>
    </submittedName>
</protein>
<accession>A0A699JR99</accession>
<feature type="non-terminal residue" evidence="1">
    <location>
        <position position="1"/>
    </location>
</feature>
<dbReference type="AlphaFoldDB" id="A0A699JR99"/>
<dbReference type="EMBL" id="BKCJ010439786">
    <property type="protein sequence ID" value="GFA52796.1"/>
    <property type="molecule type" value="Genomic_DNA"/>
</dbReference>